<evidence type="ECO:0000313" key="9">
    <source>
        <dbReference type="EMBL" id="KAF9806257.1"/>
    </source>
</evidence>
<evidence type="ECO:0000256" key="6">
    <source>
        <dbReference type="ARBA" id="ARBA00023014"/>
    </source>
</evidence>
<dbReference type="AlphaFoldDB" id="A0A8H7NVR0"/>
<feature type="region of interest" description="Disordered" evidence="8">
    <location>
        <begin position="302"/>
        <end position="325"/>
    </location>
</feature>
<dbReference type="GO" id="GO:0051536">
    <property type="term" value="F:iron-sulfur cluster binding"/>
    <property type="evidence" value="ECO:0007669"/>
    <property type="project" value="UniProtKB-KW"/>
</dbReference>
<keyword evidence="6 7" id="KW-0411">Iron-sulfur</keyword>
<evidence type="ECO:0000256" key="7">
    <source>
        <dbReference type="RuleBase" id="RU364133"/>
    </source>
</evidence>
<dbReference type="PANTHER" id="PTHR10762">
    <property type="entry name" value="DIPHTHAMIDE BIOSYNTHESIS PROTEIN"/>
    <property type="match status" value="1"/>
</dbReference>
<evidence type="ECO:0000256" key="2">
    <source>
        <dbReference type="ARBA" id="ARBA00005156"/>
    </source>
</evidence>
<dbReference type="SFLD" id="SFLDS00032">
    <property type="entry name" value="Radical_SAM_3-amino-3-carboxyp"/>
    <property type="match status" value="1"/>
</dbReference>
<evidence type="ECO:0000256" key="8">
    <source>
        <dbReference type="SAM" id="MobiDB-lite"/>
    </source>
</evidence>
<dbReference type="NCBIfam" id="TIGR00322">
    <property type="entry name" value="diphth2_R"/>
    <property type="match status" value="1"/>
</dbReference>
<comment type="function">
    <text evidence="7">Required for the first step of diphthamide biosynthesis, a post-translational modification of histidine which occurs in elongation factor 2. DPH1 and DPH2 transfer a 3-amino-3-carboxypropyl (ACP) group from S-adenosyl-L-methionine (SAM) to a histidine residue, the reaction is assisted by a reduction system comprising DPH3 and a NADH-dependent reductase. Facilitates the reduction of the catalytic iron-sulfur cluster found in the DPH1 subunit.</text>
</comment>
<reference evidence="9" key="1">
    <citation type="submission" date="2020-11" db="EMBL/GenBank/DDBJ databases">
        <authorList>
            <person name="Koelle M."/>
            <person name="Horta M.A.C."/>
            <person name="Nowrousian M."/>
            <person name="Ohm R.A."/>
            <person name="Benz P."/>
            <person name="Pilgard A."/>
        </authorList>
    </citation>
    <scope>NUCLEOTIDE SEQUENCE</scope>
    <source>
        <strain evidence="9">FPRL280</strain>
    </source>
</reference>
<dbReference type="InterPro" id="IPR042265">
    <property type="entry name" value="DPH1/DPH2_3"/>
</dbReference>
<gene>
    <name evidence="9" type="ORF">IEO21_08766</name>
</gene>
<organism evidence="9 10">
    <name type="scientific">Rhodonia placenta</name>
    <dbReference type="NCBI Taxonomy" id="104341"/>
    <lineage>
        <taxon>Eukaryota</taxon>
        <taxon>Fungi</taxon>
        <taxon>Dikarya</taxon>
        <taxon>Basidiomycota</taxon>
        <taxon>Agaricomycotina</taxon>
        <taxon>Agaricomycetes</taxon>
        <taxon>Polyporales</taxon>
        <taxon>Adustoporiaceae</taxon>
        <taxon>Rhodonia</taxon>
    </lineage>
</organism>
<comment type="caution">
    <text evidence="9">The sequence shown here is derived from an EMBL/GenBank/DDBJ whole genome shotgun (WGS) entry which is preliminary data.</text>
</comment>
<comment type="pathway">
    <text evidence="2 7">Protein modification; peptidyl-diphthamide biosynthesis.</text>
</comment>
<comment type="cofactor">
    <cofactor evidence="1">
        <name>[4Fe-4S] cluster</name>
        <dbReference type="ChEBI" id="CHEBI:49883"/>
    </cofactor>
</comment>
<evidence type="ECO:0000256" key="4">
    <source>
        <dbReference type="ARBA" id="ARBA00022723"/>
    </source>
</evidence>
<keyword evidence="7" id="KW-0963">Cytoplasm</keyword>
<comment type="similarity">
    <text evidence="3 7">Belongs to the DPH1/DPH2 family. DPH2 subfamily.</text>
</comment>
<name>A0A8H7NVR0_9APHY</name>
<evidence type="ECO:0000313" key="10">
    <source>
        <dbReference type="Proteomes" id="UP000639403"/>
    </source>
</evidence>
<comment type="subcellular location">
    <subcellularLocation>
        <location evidence="7">Cytoplasm</location>
    </subcellularLocation>
</comment>
<dbReference type="PANTHER" id="PTHR10762:SF2">
    <property type="entry name" value="2-(3-AMINO-3-CARBOXYPROPYL)HISTIDINE SYNTHASE SUBUNIT 2"/>
    <property type="match status" value="1"/>
</dbReference>
<reference evidence="9" key="2">
    <citation type="journal article" name="Front. Microbiol.">
        <title>Degradative Capacity of Two Strains of Rhodonia placenta: From Phenotype to Genotype.</title>
        <authorList>
            <person name="Kolle M."/>
            <person name="Horta M.A.C."/>
            <person name="Nowrousian M."/>
            <person name="Ohm R.A."/>
            <person name="Benz J.P."/>
            <person name="Pilgard A."/>
        </authorList>
    </citation>
    <scope>NUCLEOTIDE SEQUENCE</scope>
    <source>
        <strain evidence="9">FPRL280</strain>
    </source>
</reference>
<proteinExistence type="inferred from homology"/>
<dbReference type="GO" id="GO:0090560">
    <property type="term" value="F:2-(3-amino-3-carboxypropyl)histidine synthase activity"/>
    <property type="evidence" value="ECO:0007669"/>
    <property type="project" value="InterPro"/>
</dbReference>
<keyword evidence="4 7" id="KW-0479">Metal-binding</keyword>
<dbReference type="GO" id="GO:0017183">
    <property type="term" value="P:protein histidyl modification to diphthamide"/>
    <property type="evidence" value="ECO:0007669"/>
    <property type="project" value="UniProtKB-UniPathway"/>
</dbReference>
<dbReference type="InterPro" id="IPR010014">
    <property type="entry name" value="DHP2"/>
</dbReference>
<dbReference type="NCBIfam" id="TIGR00272">
    <property type="entry name" value="DPH2"/>
    <property type="match status" value="1"/>
</dbReference>
<dbReference type="InterPro" id="IPR016435">
    <property type="entry name" value="DPH1/DPH2"/>
</dbReference>
<dbReference type="Pfam" id="PF01866">
    <property type="entry name" value="Diphthamide_syn"/>
    <property type="match status" value="1"/>
</dbReference>
<evidence type="ECO:0000256" key="1">
    <source>
        <dbReference type="ARBA" id="ARBA00001966"/>
    </source>
</evidence>
<protein>
    <recommendedName>
        <fullName evidence="7">2-(3-amino-3-carboxypropyl)histidine synthase subunit 2</fullName>
    </recommendedName>
</protein>
<sequence>MTDELLEKLEAALSSSIKVLYTQIPLASTPARDGIEQAQTASCASTGGASDDTPVDDYTILFVGGESLSLTNLMMTHAQSEVHSYDPKTRTARIESGRTNKLLMRRYAVVQKARDADVFGILVGTLGVASYLPLISHLRTILSRAHKKSYTISVGKLNPAKLANFLEIDCFVLVACPENSLIDAKDFLRPIITPYELEIALRTEQSWTGQYVLDFDKLLTQQNPPEGSDEDLDQPVFSLVTGKYRHAKRYGAPASSHETSVASSAMVLRNHDNTVATLSDSAAGQFLQSRSFRGLEARLGQDAPSILEQGRSGIARGYQDDVNNK</sequence>
<dbReference type="GO" id="GO:0005737">
    <property type="term" value="C:cytoplasm"/>
    <property type="evidence" value="ECO:0007669"/>
    <property type="project" value="UniProtKB-SubCell"/>
</dbReference>
<dbReference type="Proteomes" id="UP000639403">
    <property type="component" value="Unassembled WGS sequence"/>
</dbReference>
<dbReference type="Gene3D" id="3.40.50.11860">
    <property type="entry name" value="Diphthamide synthesis DPH1/DPH2 domain 3"/>
    <property type="match status" value="1"/>
</dbReference>
<evidence type="ECO:0000256" key="5">
    <source>
        <dbReference type="ARBA" id="ARBA00023004"/>
    </source>
</evidence>
<keyword evidence="5 7" id="KW-0408">Iron</keyword>
<accession>A0A8H7NVR0</accession>
<dbReference type="GO" id="GO:0046872">
    <property type="term" value="F:metal ion binding"/>
    <property type="evidence" value="ECO:0007669"/>
    <property type="project" value="UniProtKB-KW"/>
</dbReference>
<dbReference type="UniPathway" id="UPA00559"/>
<dbReference type="EMBL" id="JADOXO010000341">
    <property type="protein sequence ID" value="KAF9806257.1"/>
    <property type="molecule type" value="Genomic_DNA"/>
</dbReference>
<dbReference type="FunFam" id="3.40.50.11860:FF:000001">
    <property type="entry name" value="2-(3-amino-3-carboxypropyl)histidine synthase subunit 2"/>
    <property type="match status" value="1"/>
</dbReference>
<evidence type="ECO:0000256" key="3">
    <source>
        <dbReference type="ARBA" id="ARBA00006179"/>
    </source>
</evidence>